<keyword evidence="1" id="KW-1133">Transmembrane helix</keyword>
<keyword evidence="3" id="KW-1185">Reference proteome</keyword>
<keyword evidence="1" id="KW-0472">Membrane</keyword>
<accession>A0A917VU12</accession>
<keyword evidence="1" id="KW-0812">Transmembrane</keyword>
<comment type="caution">
    <text evidence="2">The sequence shown here is derived from an EMBL/GenBank/DDBJ whole genome shotgun (WGS) entry which is preliminary data.</text>
</comment>
<reference evidence="2" key="1">
    <citation type="journal article" date="2014" name="Int. J. Syst. Evol. Microbiol.">
        <title>Complete genome sequence of Corynebacterium casei LMG S-19264T (=DSM 44701T), isolated from a smear-ripened cheese.</title>
        <authorList>
            <consortium name="US DOE Joint Genome Institute (JGI-PGF)"/>
            <person name="Walter F."/>
            <person name="Albersmeier A."/>
            <person name="Kalinowski J."/>
            <person name="Ruckert C."/>
        </authorList>
    </citation>
    <scope>NUCLEOTIDE SEQUENCE</scope>
    <source>
        <strain evidence="2">JCM 13064</strain>
    </source>
</reference>
<evidence type="ECO:0000313" key="2">
    <source>
        <dbReference type="EMBL" id="GGL14047.1"/>
    </source>
</evidence>
<dbReference type="Proteomes" id="UP000645217">
    <property type="component" value="Unassembled WGS sequence"/>
</dbReference>
<organism evidence="2 3">
    <name type="scientific">Sphaerisporangium melleum</name>
    <dbReference type="NCBI Taxonomy" id="321316"/>
    <lineage>
        <taxon>Bacteria</taxon>
        <taxon>Bacillati</taxon>
        <taxon>Actinomycetota</taxon>
        <taxon>Actinomycetes</taxon>
        <taxon>Streptosporangiales</taxon>
        <taxon>Streptosporangiaceae</taxon>
        <taxon>Sphaerisporangium</taxon>
    </lineage>
</organism>
<dbReference type="AlphaFoldDB" id="A0A917VU12"/>
<proteinExistence type="predicted"/>
<feature type="transmembrane region" description="Helical" evidence="1">
    <location>
        <begin position="42"/>
        <end position="65"/>
    </location>
</feature>
<evidence type="ECO:0000313" key="3">
    <source>
        <dbReference type="Proteomes" id="UP000645217"/>
    </source>
</evidence>
<gene>
    <name evidence="2" type="ORF">GCM10007964_65060</name>
</gene>
<protein>
    <submittedName>
        <fullName evidence="2">Uncharacterized protein</fullName>
    </submittedName>
</protein>
<name>A0A917VU12_9ACTN</name>
<dbReference type="EMBL" id="BMNT01000047">
    <property type="protein sequence ID" value="GGL14047.1"/>
    <property type="molecule type" value="Genomic_DNA"/>
</dbReference>
<reference evidence="2" key="2">
    <citation type="submission" date="2020-09" db="EMBL/GenBank/DDBJ databases">
        <authorList>
            <person name="Sun Q."/>
            <person name="Ohkuma M."/>
        </authorList>
    </citation>
    <scope>NUCLEOTIDE SEQUENCE</scope>
    <source>
        <strain evidence="2">JCM 13064</strain>
    </source>
</reference>
<sequence>MELSSRLRRCRAGRGETARETVEIGVRDERSAAWLGRASVEFAVMTSIFVAVGLAVTGLVPLAVLSSRVVVAARSLTREIERANDRLAPAESRFKALIGTSRRAQG</sequence>
<evidence type="ECO:0000256" key="1">
    <source>
        <dbReference type="SAM" id="Phobius"/>
    </source>
</evidence>